<comment type="caution">
    <text evidence="1">The sequence shown here is derived from an EMBL/GenBank/DDBJ whole genome shotgun (WGS) entry which is preliminary data.</text>
</comment>
<name>A0A426X7B9_ENSVE</name>
<dbReference type="EMBL" id="AMZH03025148">
    <property type="protein sequence ID" value="RRT35373.1"/>
    <property type="molecule type" value="Genomic_DNA"/>
</dbReference>
<gene>
    <name evidence="1" type="ORF">B296_00046560</name>
</gene>
<dbReference type="Proteomes" id="UP000287651">
    <property type="component" value="Unassembled WGS sequence"/>
</dbReference>
<evidence type="ECO:0000313" key="1">
    <source>
        <dbReference type="EMBL" id="RRT35373.1"/>
    </source>
</evidence>
<accession>A0A426X7B9</accession>
<reference evidence="1 2" key="1">
    <citation type="journal article" date="2014" name="Agronomy (Basel)">
        <title>A Draft Genome Sequence for Ensete ventricosum, the Drought-Tolerant Tree Against Hunger.</title>
        <authorList>
            <person name="Harrison J."/>
            <person name="Moore K.A."/>
            <person name="Paszkiewicz K."/>
            <person name="Jones T."/>
            <person name="Grant M."/>
            <person name="Ambacheew D."/>
            <person name="Muzemil S."/>
            <person name="Studholme D.J."/>
        </authorList>
    </citation>
    <scope>NUCLEOTIDE SEQUENCE [LARGE SCALE GENOMIC DNA]</scope>
</reference>
<protein>
    <submittedName>
        <fullName evidence="1">Uncharacterized protein</fullName>
    </submittedName>
</protein>
<sequence length="80" mass="8861">MGGSPASLSGSTIESAQIPRYRQFSRPAWAAQPLTVTRNPRYGSTTVTYQRFTRRNLRKSGSLHFSNSGLNLMLTNSLVN</sequence>
<organism evidence="1 2">
    <name type="scientific">Ensete ventricosum</name>
    <name type="common">Abyssinian banana</name>
    <name type="synonym">Musa ensete</name>
    <dbReference type="NCBI Taxonomy" id="4639"/>
    <lineage>
        <taxon>Eukaryota</taxon>
        <taxon>Viridiplantae</taxon>
        <taxon>Streptophyta</taxon>
        <taxon>Embryophyta</taxon>
        <taxon>Tracheophyta</taxon>
        <taxon>Spermatophyta</taxon>
        <taxon>Magnoliopsida</taxon>
        <taxon>Liliopsida</taxon>
        <taxon>Zingiberales</taxon>
        <taxon>Musaceae</taxon>
        <taxon>Ensete</taxon>
    </lineage>
</organism>
<proteinExistence type="predicted"/>
<evidence type="ECO:0000313" key="2">
    <source>
        <dbReference type="Proteomes" id="UP000287651"/>
    </source>
</evidence>
<dbReference type="AlphaFoldDB" id="A0A426X7B9"/>